<gene>
    <name evidence="3" type="ORF">GCM10022246_32420</name>
</gene>
<dbReference type="Pfam" id="PF00210">
    <property type="entry name" value="Ferritin"/>
    <property type="match status" value="1"/>
</dbReference>
<name>A0ABP7Q885_9SPHI</name>
<evidence type="ECO:0000313" key="4">
    <source>
        <dbReference type="Proteomes" id="UP001501081"/>
    </source>
</evidence>
<dbReference type="InterPro" id="IPR008331">
    <property type="entry name" value="Ferritin_DPS_dom"/>
</dbReference>
<accession>A0ABP7Q885</accession>
<evidence type="ECO:0000259" key="2">
    <source>
        <dbReference type="Pfam" id="PF00210"/>
    </source>
</evidence>
<dbReference type="SUPFAM" id="SSF47240">
    <property type="entry name" value="Ferritin-like"/>
    <property type="match status" value="1"/>
</dbReference>
<organism evidence="3 4">
    <name type="scientific">Pedobacter ginsengiterrae</name>
    <dbReference type="NCBI Taxonomy" id="871696"/>
    <lineage>
        <taxon>Bacteria</taxon>
        <taxon>Pseudomonadati</taxon>
        <taxon>Bacteroidota</taxon>
        <taxon>Sphingobacteriia</taxon>
        <taxon>Sphingobacteriales</taxon>
        <taxon>Sphingobacteriaceae</taxon>
        <taxon>Pedobacter</taxon>
    </lineage>
</organism>
<keyword evidence="4" id="KW-1185">Reference proteome</keyword>
<proteinExistence type="inferred from homology"/>
<evidence type="ECO:0000256" key="1">
    <source>
        <dbReference type="ARBA" id="ARBA00009497"/>
    </source>
</evidence>
<evidence type="ECO:0000313" key="3">
    <source>
        <dbReference type="EMBL" id="GAA3977640.1"/>
    </source>
</evidence>
<dbReference type="PROSITE" id="PS00819">
    <property type="entry name" value="DPS_2"/>
    <property type="match status" value="1"/>
</dbReference>
<dbReference type="Gene3D" id="1.20.1260.10">
    <property type="match status" value="1"/>
</dbReference>
<dbReference type="InterPro" id="IPR009078">
    <property type="entry name" value="Ferritin-like_SF"/>
</dbReference>
<dbReference type="InterPro" id="IPR002177">
    <property type="entry name" value="DPS_DNA-bd"/>
</dbReference>
<dbReference type="Proteomes" id="UP001501081">
    <property type="component" value="Unassembled WGS sequence"/>
</dbReference>
<dbReference type="InterPro" id="IPR023188">
    <property type="entry name" value="DPS_DNA-bd_CS"/>
</dbReference>
<dbReference type="PANTHER" id="PTHR42932">
    <property type="entry name" value="GENERAL STRESS PROTEIN 20U"/>
    <property type="match status" value="1"/>
</dbReference>
<dbReference type="PIRSF" id="PIRSF005900">
    <property type="entry name" value="Dps"/>
    <property type="match status" value="1"/>
</dbReference>
<dbReference type="InterPro" id="IPR012347">
    <property type="entry name" value="Ferritin-like"/>
</dbReference>
<feature type="domain" description="Ferritin/DPS" evidence="2">
    <location>
        <begin position="25"/>
        <end position="144"/>
    </location>
</feature>
<dbReference type="EMBL" id="BAABAK010000016">
    <property type="protein sequence ID" value="GAA3977640.1"/>
    <property type="molecule type" value="Genomic_DNA"/>
</dbReference>
<dbReference type="PANTHER" id="PTHR42932:SF3">
    <property type="entry name" value="DNA PROTECTION DURING STARVATION PROTEIN"/>
    <property type="match status" value="1"/>
</dbReference>
<dbReference type="CDD" id="cd01043">
    <property type="entry name" value="DPS"/>
    <property type="match status" value="1"/>
</dbReference>
<comment type="caution">
    <text evidence="3">The sequence shown here is derived from an EMBL/GenBank/DDBJ whole genome shotgun (WGS) entry which is preliminary data.</text>
</comment>
<reference evidence="4" key="1">
    <citation type="journal article" date="2019" name="Int. J. Syst. Evol. Microbiol.">
        <title>The Global Catalogue of Microorganisms (GCM) 10K type strain sequencing project: providing services to taxonomists for standard genome sequencing and annotation.</title>
        <authorList>
            <consortium name="The Broad Institute Genomics Platform"/>
            <consortium name="The Broad Institute Genome Sequencing Center for Infectious Disease"/>
            <person name="Wu L."/>
            <person name="Ma J."/>
        </authorList>
    </citation>
    <scope>NUCLEOTIDE SEQUENCE [LARGE SCALE GENOMIC DNA]</scope>
    <source>
        <strain evidence="4">JCM 17338</strain>
    </source>
</reference>
<comment type="similarity">
    <text evidence="1">Belongs to the Dps family.</text>
</comment>
<protein>
    <submittedName>
        <fullName evidence="3">Dps family protein</fullName>
    </submittedName>
</protein>
<sequence>MIKYQIMKTNIGLTAQNADAVAVELAKLLANEFVLYTKTRNAHWNVTGDNFHANHIFFESQYQKLDGLIDSVAERMRKIGHYAPATMKIYLELTHLTEYSERTNDGLGYMKDLLADHESIIEFIRGNITPFAEKYKDYGSSDSLLA</sequence>